<dbReference type="InterPro" id="IPR009081">
    <property type="entry name" value="PP-bd_ACP"/>
</dbReference>
<dbReference type="GO" id="GO:0005737">
    <property type="term" value="C:cytoplasm"/>
    <property type="evidence" value="ECO:0007669"/>
    <property type="project" value="TreeGrafter"/>
</dbReference>
<dbReference type="Gene3D" id="3.30.300.30">
    <property type="match status" value="1"/>
</dbReference>
<dbReference type="Gene3D" id="1.10.1200.10">
    <property type="entry name" value="ACP-like"/>
    <property type="match status" value="1"/>
</dbReference>
<dbReference type="GeneID" id="28873327"/>
<dbReference type="Gene3D" id="3.30.559.10">
    <property type="entry name" value="Chloramphenicol acetyltransferase-like domain"/>
    <property type="match status" value="1"/>
</dbReference>
<proteinExistence type="predicted"/>
<dbReference type="InterPro" id="IPR042099">
    <property type="entry name" value="ANL_N_sf"/>
</dbReference>
<dbReference type="PROSITE" id="PS00012">
    <property type="entry name" value="PHOSPHOPANTETHEINE"/>
    <property type="match status" value="1"/>
</dbReference>
<dbReference type="NCBIfam" id="TIGR01733">
    <property type="entry name" value="AA-adenyl-dom"/>
    <property type="match status" value="1"/>
</dbReference>
<dbReference type="InterPro" id="IPR023213">
    <property type="entry name" value="CAT-like_dom_sf"/>
</dbReference>
<evidence type="ECO:0000256" key="1">
    <source>
        <dbReference type="ARBA" id="ARBA00022450"/>
    </source>
</evidence>
<dbReference type="PANTHER" id="PTHR45527:SF16">
    <property type="entry name" value="NONRIBOSOMAL PEPTIDE SYNTHASE ATNA-RELATED"/>
    <property type="match status" value="1"/>
</dbReference>
<accession>A0A1B7XTD4</accession>
<dbReference type="PROSITE" id="PS50075">
    <property type="entry name" value="CARRIER"/>
    <property type="match status" value="1"/>
</dbReference>
<sequence length="1450" mass="158786">MLSPPTGQLSVVNADTMASELAKTPLPDANVIDSFCSKQNLNRETFFLAAWAYTLSVYSAASTITTHVVRRSQGHVRATLFPVSATIESHMTVLEVFSAFQTTDNHFNTDSDQLFSESAQGTDFHNGGTAIRIAQDEVGGHGCEVGGGIQAILVVDDLGHVTLNYIPNSVPAPSAEAFLETFLKIARELATSPHNKLLSELDILGPVNRTTLENWSPSNLSVVERCIHEYVDEHAQNHPQKQAVASSEGPNFTYAQLSALSNNLAVHLLGLGIKKGQVVPILFEKSSLAVLAIVAIMKAGNAYVGLSAETPLSFLQECSCIADVPLIITSPQQKHLAEKIGRPVLVLDQDLLGTLGSPANIADFTSPAIPSDLAYLVFTSGSTGVPKAVMTEHRAYVTDALAQQQSALLDAASRVLHFASYNFDATNFDILSTLIAGGTICVPSEFDRINRLAGAINDLGANFLGVTATLAQTLDPDDVPLLKVVILCGEANSTELVHKWTRPGAGPRDVINGYGPSEASCAFSYNVYTRQSPRANNVGRALEGACWGWVVNPDNHSQLLPVGAKGELLIQGPTLSRGYLNEPEKTAKVFIESPAWLPAKTAPQLRRLYKTGDLVRQLPDQSYEVYGRIDTQVKLNGQRIELGEIEHKISQVLGDNFIIAVEALSLPLHEQEDSKVLVAFYASIIGSHQKDISMPHLIDRGESAAIDIQGAKTKLAGLLKAIAIPQAFIPLSFMPVTIQGKLDRRFLQALGRHLDRTTMAAFSGAVPSEGGDPIRTESERAVQTLFSQSLHLDSESIFRDSDFFALGGDSIKAIKMVSLARKLGFNFVVPDILQTPKLSHLAELIEKSKATCEVACEYQPFDAIINQTAGKEIRAKATQCVSGFGDVEDVIHATDLQASCVAFSTYKEERRGINWLLCDFKAPFDEETVRQMCGHLTERHATLRTSFMAHRRTLYQVASKSFQPPIRTHLHLRSIAETTDSLMEDDLQCRVVDMTQPQTAFELLSHNDATRIERLIIRISAAQYDGHSVAILGREMNFFIDNFKHDNIKLRELKGSYAAYLHHARTMELEQGVEYWRSLLAGAEMPEITKRKYNSGNTPSNLDFVDGVLVSMIETRLLDLATTNSGAGSTGSLAGSTRATIVKTAWALTLAELTGIDDVVFASTGWGRNNAVEFAQDVMGSCTSHIPTRAELKTCAGGSNRRLTYGELVEQLQAQHIASMRFENIGATAIVEKCTPWKRWTRFSSLLIFQGLDIETPQRGGRDGENHQERAAPAVKITEIMDPGDRADVILHVEPFGDQTRVMMAFAKRNLPENVAGVMLQTFKRHLELTTNCINHPIDIGDRSSRPLLPVVCKGADVEEREEENVGDRLRELAEAIVKEAWIDVLDISASEVDMLRIDKKSFFEVWGSPVAAATLAYEYRRKGLSVSTENVLRSQTVQEQVRMISLVVL</sequence>
<keyword evidence="1" id="KW-0596">Phosphopantetheine</keyword>
<dbReference type="SUPFAM" id="SSF56801">
    <property type="entry name" value="Acetyl-CoA synthetase-like"/>
    <property type="match status" value="1"/>
</dbReference>
<dbReference type="InterPro" id="IPR001242">
    <property type="entry name" value="Condensation_dom"/>
</dbReference>
<dbReference type="InterPro" id="IPR006162">
    <property type="entry name" value="Ppantetheine_attach_site"/>
</dbReference>
<dbReference type="GO" id="GO:0043041">
    <property type="term" value="P:amino acid activation for nonribosomal peptide biosynthetic process"/>
    <property type="evidence" value="ECO:0007669"/>
    <property type="project" value="TreeGrafter"/>
</dbReference>
<evidence type="ECO:0000259" key="4">
    <source>
        <dbReference type="PROSITE" id="PS50075"/>
    </source>
</evidence>
<name>A0A1B7XTD4_COLHI</name>
<dbReference type="SUPFAM" id="SSF52777">
    <property type="entry name" value="CoA-dependent acyltransferases"/>
    <property type="match status" value="3"/>
</dbReference>
<evidence type="ECO:0000313" key="5">
    <source>
        <dbReference type="EMBL" id="OBR03020.1"/>
    </source>
</evidence>
<dbReference type="Proteomes" id="UP000092177">
    <property type="component" value="Chromosome 10"/>
</dbReference>
<dbReference type="InterPro" id="IPR000873">
    <property type="entry name" value="AMP-dep_synth/lig_dom"/>
</dbReference>
<dbReference type="PROSITE" id="PS00455">
    <property type="entry name" value="AMP_BINDING"/>
    <property type="match status" value="1"/>
</dbReference>
<dbReference type="InterPro" id="IPR010071">
    <property type="entry name" value="AA_adenyl_dom"/>
</dbReference>
<dbReference type="Gene3D" id="3.40.50.12780">
    <property type="entry name" value="N-terminal domain of ligase-like"/>
    <property type="match status" value="1"/>
</dbReference>
<dbReference type="RefSeq" id="XP_018151538.1">
    <property type="nucleotide sequence ID" value="XM_018309220.1"/>
</dbReference>
<evidence type="ECO:0000256" key="3">
    <source>
        <dbReference type="ARBA" id="ARBA00022598"/>
    </source>
</evidence>
<dbReference type="SUPFAM" id="SSF47336">
    <property type="entry name" value="ACP-like"/>
    <property type="match status" value="1"/>
</dbReference>
<dbReference type="GO" id="GO:0031177">
    <property type="term" value="F:phosphopantetheine binding"/>
    <property type="evidence" value="ECO:0007669"/>
    <property type="project" value="TreeGrafter"/>
</dbReference>
<dbReference type="OrthoDB" id="416786at2759"/>
<keyword evidence="3" id="KW-0436">Ligase</keyword>
<evidence type="ECO:0000313" key="6">
    <source>
        <dbReference type="Proteomes" id="UP000092177"/>
    </source>
</evidence>
<evidence type="ECO:0000256" key="2">
    <source>
        <dbReference type="ARBA" id="ARBA00022553"/>
    </source>
</evidence>
<keyword evidence="2" id="KW-0597">Phosphoprotein</keyword>
<dbReference type="InterPro" id="IPR036736">
    <property type="entry name" value="ACP-like_sf"/>
</dbReference>
<keyword evidence="6" id="KW-1185">Reference proteome</keyword>
<organism evidence="5 6">
    <name type="scientific">Colletotrichum higginsianum (strain IMI 349063)</name>
    <name type="common">Crucifer anthracnose fungus</name>
    <dbReference type="NCBI Taxonomy" id="759273"/>
    <lineage>
        <taxon>Eukaryota</taxon>
        <taxon>Fungi</taxon>
        <taxon>Dikarya</taxon>
        <taxon>Ascomycota</taxon>
        <taxon>Pezizomycotina</taxon>
        <taxon>Sordariomycetes</taxon>
        <taxon>Hypocreomycetidae</taxon>
        <taxon>Glomerellales</taxon>
        <taxon>Glomerellaceae</taxon>
        <taxon>Colletotrichum</taxon>
        <taxon>Colletotrichum destructivum species complex</taxon>
    </lineage>
</organism>
<dbReference type="PANTHER" id="PTHR45527">
    <property type="entry name" value="NONRIBOSOMAL PEPTIDE SYNTHETASE"/>
    <property type="match status" value="1"/>
</dbReference>
<feature type="domain" description="Carrier" evidence="4">
    <location>
        <begin position="773"/>
        <end position="849"/>
    </location>
</feature>
<dbReference type="InterPro" id="IPR045851">
    <property type="entry name" value="AMP-bd_C_sf"/>
</dbReference>
<dbReference type="GO" id="GO:0044550">
    <property type="term" value="P:secondary metabolite biosynthetic process"/>
    <property type="evidence" value="ECO:0007669"/>
    <property type="project" value="TreeGrafter"/>
</dbReference>
<reference evidence="6" key="1">
    <citation type="journal article" date="2017" name="BMC Genomics">
        <title>Gapless genome assembly of Colletotrichum higginsianum reveals chromosome structure and association of transposable elements with secondary metabolite gene clusters.</title>
        <authorList>
            <person name="Dallery J.-F."/>
            <person name="Lapalu N."/>
            <person name="Zampounis A."/>
            <person name="Pigne S."/>
            <person name="Luyten I."/>
            <person name="Amselem J."/>
            <person name="Wittenberg A.H.J."/>
            <person name="Zhou S."/>
            <person name="de Queiroz M.V."/>
            <person name="Robin G.P."/>
            <person name="Auger A."/>
            <person name="Hainaut M."/>
            <person name="Henrissat B."/>
            <person name="Kim K.-T."/>
            <person name="Lee Y.-H."/>
            <person name="Lespinet O."/>
            <person name="Schwartz D.C."/>
            <person name="Thon M.R."/>
            <person name="O'Connell R.J."/>
        </authorList>
    </citation>
    <scope>NUCLEOTIDE SEQUENCE [LARGE SCALE GENOMIC DNA]</scope>
    <source>
        <strain evidence="6">IMI 349063</strain>
    </source>
</reference>
<dbReference type="KEGG" id="chig:CH63R_14246"/>
<protein>
    <submittedName>
        <fullName evidence="5">Nonribosomal peptide</fullName>
    </submittedName>
</protein>
<comment type="caution">
    <text evidence="5">The sequence shown here is derived from an EMBL/GenBank/DDBJ whole genome shotgun (WGS) entry which is preliminary data.</text>
</comment>
<dbReference type="Pfam" id="PF00668">
    <property type="entry name" value="Condensation"/>
    <property type="match status" value="1"/>
</dbReference>
<gene>
    <name evidence="5" type="ORF">CH63R_14246</name>
</gene>
<dbReference type="GO" id="GO:0016874">
    <property type="term" value="F:ligase activity"/>
    <property type="evidence" value="ECO:0007669"/>
    <property type="project" value="UniProtKB-KW"/>
</dbReference>
<dbReference type="Pfam" id="PF00550">
    <property type="entry name" value="PP-binding"/>
    <property type="match status" value="1"/>
</dbReference>
<dbReference type="CDD" id="cd05918">
    <property type="entry name" value="A_NRPS_SidN3_like"/>
    <property type="match status" value="1"/>
</dbReference>
<dbReference type="EMBL" id="LTAN01000010">
    <property type="protein sequence ID" value="OBR03020.1"/>
    <property type="molecule type" value="Genomic_DNA"/>
</dbReference>
<dbReference type="Gene3D" id="3.30.559.30">
    <property type="entry name" value="Nonribosomal peptide synthetase, condensation domain"/>
    <property type="match status" value="2"/>
</dbReference>
<dbReference type="Pfam" id="PF00501">
    <property type="entry name" value="AMP-binding"/>
    <property type="match status" value="1"/>
</dbReference>
<dbReference type="InterPro" id="IPR020845">
    <property type="entry name" value="AMP-binding_CS"/>
</dbReference>
<dbReference type="VEuPathDB" id="FungiDB:CH63R_14246"/>